<keyword evidence="2" id="KW-0472">Membrane</keyword>
<feature type="transmembrane region" description="Helical" evidence="2">
    <location>
        <begin position="405"/>
        <end position="425"/>
    </location>
</feature>
<evidence type="ECO:0000259" key="3">
    <source>
        <dbReference type="Pfam" id="PF13962"/>
    </source>
</evidence>
<evidence type="ECO:0000256" key="2">
    <source>
        <dbReference type="SAM" id="Phobius"/>
    </source>
</evidence>
<gene>
    <name evidence="5" type="primary">LOC107427244</name>
</gene>
<dbReference type="InterPro" id="IPR026961">
    <property type="entry name" value="PGG_dom"/>
</dbReference>
<dbReference type="SMART" id="SM00248">
    <property type="entry name" value="ANK"/>
    <property type="match status" value="5"/>
</dbReference>
<keyword evidence="2" id="KW-0812">Transmembrane</keyword>
<dbReference type="PANTHER" id="PTHR24128:SF61">
    <property type="entry name" value="ANKYRIN REPEAT-CONTAINING PROTEIN BDA1-LIKE"/>
    <property type="match status" value="1"/>
</dbReference>
<dbReference type="InterPro" id="IPR002110">
    <property type="entry name" value="Ankyrin_rpt"/>
</dbReference>
<proteinExistence type="predicted"/>
<dbReference type="SUPFAM" id="SSF48403">
    <property type="entry name" value="Ankyrin repeat"/>
    <property type="match status" value="1"/>
</dbReference>
<dbReference type="GeneID" id="107427244"/>
<keyword evidence="4" id="KW-1185">Reference proteome</keyword>
<dbReference type="Pfam" id="PF13962">
    <property type="entry name" value="PGG"/>
    <property type="match status" value="1"/>
</dbReference>
<dbReference type="Pfam" id="PF00023">
    <property type="entry name" value="Ank"/>
    <property type="match status" value="1"/>
</dbReference>
<sequence>MDTRLFEAAQTGNIKFLHCLLAENPYILHTIALTSQENPLHVSSIAGHVDFVKEILRLKPGSSKEINQDGFSPLHLASAIGHFEVVKELLKVDPILCRLEGRNKWTPLHYAASRGRVDIIQEMLLACPESIQDVNVQKETALHLAVKNSQFEATNLMVKWVREFKKDEVLNMKDELDNSVLHLAAWRKHRQVVEWMLSYSGADAIGGLVNSVNKSGLTALDVLLIFPSEAGDREMEEILRNAGAKKAKDIIMSLSSVPPFEKSDNNQAGDPTLVDLSPDNLVNYFKFKRGRDSPSDARTALLVIAVLVTTATFQAGLNPPGTVWQDTGTTGLPHKAGRSILGSYDSVMYLFFMLFNTTGFGVSIYVISILISSFPLRWEFEVCIIALHFTYTTAITFMAPKRMAFPLMVFSIVFPLFVPFIAKLVRRLVMKVRPILTYLNQKFI</sequence>
<dbReference type="RefSeq" id="XP_048325358.1">
    <property type="nucleotide sequence ID" value="XM_048469401.2"/>
</dbReference>
<dbReference type="Gene3D" id="1.25.40.20">
    <property type="entry name" value="Ankyrin repeat-containing domain"/>
    <property type="match status" value="1"/>
</dbReference>
<dbReference type="Proteomes" id="UP001652623">
    <property type="component" value="Chromosome 8"/>
</dbReference>
<keyword evidence="1" id="KW-0040">ANK repeat</keyword>
<evidence type="ECO:0000313" key="4">
    <source>
        <dbReference type="Proteomes" id="UP001652623"/>
    </source>
</evidence>
<protein>
    <submittedName>
        <fullName evidence="5">Ankyrin repeat-containing protein BDA1-like</fullName>
    </submittedName>
</protein>
<organism evidence="4 5">
    <name type="scientific">Ziziphus jujuba</name>
    <name type="common">Chinese jujube</name>
    <name type="synonym">Ziziphus sativa</name>
    <dbReference type="NCBI Taxonomy" id="326968"/>
    <lineage>
        <taxon>Eukaryota</taxon>
        <taxon>Viridiplantae</taxon>
        <taxon>Streptophyta</taxon>
        <taxon>Embryophyta</taxon>
        <taxon>Tracheophyta</taxon>
        <taxon>Spermatophyta</taxon>
        <taxon>Magnoliopsida</taxon>
        <taxon>eudicotyledons</taxon>
        <taxon>Gunneridae</taxon>
        <taxon>Pentapetalae</taxon>
        <taxon>rosids</taxon>
        <taxon>fabids</taxon>
        <taxon>Rosales</taxon>
        <taxon>Rhamnaceae</taxon>
        <taxon>Paliureae</taxon>
        <taxon>Ziziphus</taxon>
    </lineage>
</organism>
<feature type="domain" description="PGG" evidence="3">
    <location>
        <begin position="296"/>
        <end position="398"/>
    </location>
</feature>
<feature type="transmembrane region" description="Helical" evidence="2">
    <location>
        <begin position="378"/>
        <end position="399"/>
    </location>
</feature>
<feature type="repeat" description="ANK" evidence="1">
    <location>
        <begin position="103"/>
        <end position="124"/>
    </location>
</feature>
<reference evidence="5" key="1">
    <citation type="submission" date="2025-08" db="UniProtKB">
        <authorList>
            <consortium name="RefSeq"/>
        </authorList>
    </citation>
    <scope>IDENTIFICATION</scope>
    <source>
        <tissue evidence="5">Seedling</tissue>
    </source>
</reference>
<name>A0ABM3IC33_ZIZJJ</name>
<dbReference type="PROSITE" id="PS50297">
    <property type="entry name" value="ANK_REP_REGION"/>
    <property type="match status" value="2"/>
</dbReference>
<evidence type="ECO:0000256" key="1">
    <source>
        <dbReference type="PROSITE-ProRule" id="PRU00023"/>
    </source>
</evidence>
<keyword evidence="2" id="KW-1133">Transmembrane helix</keyword>
<dbReference type="InterPro" id="IPR036770">
    <property type="entry name" value="Ankyrin_rpt-contain_sf"/>
</dbReference>
<feature type="repeat" description="ANK" evidence="1">
    <location>
        <begin position="69"/>
        <end position="91"/>
    </location>
</feature>
<evidence type="ECO:0000313" key="5">
    <source>
        <dbReference type="RefSeq" id="XP_048325358.1"/>
    </source>
</evidence>
<dbReference type="Pfam" id="PF12796">
    <property type="entry name" value="Ank_2"/>
    <property type="match status" value="2"/>
</dbReference>
<feature type="transmembrane region" description="Helical" evidence="2">
    <location>
        <begin position="347"/>
        <end position="371"/>
    </location>
</feature>
<dbReference type="PROSITE" id="PS50088">
    <property type="entry name" value="ANK_REPEAT"/>
    <property type="match status" value="2"/>
</dbReference>
<dbReference type="PANTHER" id="PTHR24128">
    <property type="entry name" value="HOMEOBOX PROTEIN WARIAI"/>
    <property type="match status" value="1"/>
</dbReference>
<accession>A0ABM3IC33</accession>